<dbReference type="EMBL" id="QZCH01000018">
    <property type="protein sequence ID" value="RJG42310.1"/>
    <property type="molecule type" value="Genomic_DNA"/>
</dbReference>
<feature type="transmembrane region" description="Helical" evidence="1">
    <location>
        <begin position="47"/>
        <end position="65"/>
    </location>
</feature>
<protein>
    <submittedName>
        <fullName evidence="2">DUF3087 domain-containing protein</fullName>
    </submittedName>
</protein>
<comment type="caution">
    <text evidence="2">The sequence shown here is derived from an EMBL/GenBank/DDBJ whole genome shotgun (WGS) entry which is preliminary data.</text>
</comment>
<keyword evidence="1" id="KW-1133">Transmembrane helix</keyword>
<name>A0A418YCR1_9GAMM</name>
<sequence>MTLIEIDKPRYRQRLNRIIFACIAILVVVSLGASSVMIHFWGSDSNFILNLAGVVLAGFVVLQLLRSLRNHPYMHEVMYVWDLKQQLNLINRKYRPLLAAAKKGDERAMQVLHFSYVGSEQLWQLDDNTITIDELKVQMQTLQALADEQQVTLDSSVFDVAWLTDY</sequence>
<dbReference type="OrthoDB" id="6118114at2"/>
<organism evidence="2 3">
    <name type="scientific">Motilimonas pumila</name>
    <dbReference type="NCBI Taxonomy" id="2303987"/>
    <lineage>
        <taxon>Bacteria</taxon>
        <taxon>Pseudomonadati</taxon>
        <taxon>Pseudomonadota</taxon>
        <taxon>Gammaproteobacteria</taxon>
        <taxon>Alteromonadales</taxon>
        <taxon>Alteromonadales genera incertae sedis</taxon>
        <taxon>Motilimonas</taxon>
    </lineage>
</organism>
<keyword evidence="1" id="KW-0812">Transmembrane</keyword>
<dbReference type="AlphaFoldDB" id="A0A418YCR1"/>
<gene>
    <name evidence="2" type="ORF">D1Z90_13605</name>
</gene>
<reference evidence="2 3" key="2">
    <citation type="submission" date="2019-01" db="EMBL/GenBank/DDBJ databases">
        <title>Motilimonas pumilus sp. nov., isolated from the gut of sea cucumber (Apostichopus japonicus).</title>
        <authorList>
            <person name="Wang F.-Q."/>
            <person name="Ren L.-H."/>
            <person name="Lin Y.-W."/>
            <person name="Sun G.-H."/>
            <person name="Du Z.-J."/>
            <person name="Zhao J.-X."/>
            <person name="Liu X.-J."/>
            <person name="Liu L.-J."/>
        </authorList>
    </citation>
    <scope>NUCLEOTIDE SEQUENCE [LARGE SCALE GENOMIC DNA]</scope>
    <source>
        <strain evidence="2 3">PLHSC7-2</strain>
    </source>
</reference>
<feature type="transmembrane region" description="Helical" evidence="1">
    <location>
        <begin position="18"/>
        <end position="41"/>
    </location>
</feature>
<dbReference type="Proteomes" id="UP000283255">
    <property type="component" value="Unassembled WGS sequence"/>
</dbReference>
<proteinExistence type="predicted"/>
<keyword evidence="1" id="KW-0472">Membrane</keyword>
<dbReference type="RefSeq" id="WP_119911326.1">
    <property type="nucleotide sequence ID" value="NZ_QZCH01000018.1"/>
</dbReference>
<reference evidence="2 3" key="1">
    <citation type="submission" date="2018-09" db="EMBL/GenBank/DDBJ databases">
        <authorList>
            <person name="Wang F."/>
        </authorList>
    </citation>
    <scope>NUCLEOTIDE SEQUENCE [LARGE SCALE GENOMIC DNA]</scope>
    <source>
        <strain evidence="2 3">PLHSC7-2</strain>
    </source>
</reference>
<evidence type="ECO:0000313" key="2">
    <source>
        <dbReference type="EMBL" id="RJG42310.1"/>
    </source>
</evidence>
<dbReference type="Pfam" id="PF11286">
    <property type="entry name" value="DUF3087"/>
    <property type="match status" value="1"/>
</dbReference>
<keyword evidence="3" id="KW-1185">Reference proteome</keyword>
<accession>A0A418YCR1</accession>
<evidence type="ECO:0000313" key="3">
    <source>
        <dbReference type="Proteomes" id="UP000283255"/>
    </source>
</evidence>
<evidence type="ECO:0000256" key="1">
    <source>
        <dbReference type="SAM" id="Phobius"/>
    </source>
</evidence>
<dbReference type="InterPro" id="IPR021438">
    <property type="entry name" value="DUF3087"/>
</dbReference>